<protein>
    <submittedName>
        <fullName evidence="1">AhpC/TSA antioxidant enzyme domain containing 1</fullName>
    </submittedName>
</protein>
<dbReference type="EMBL" id="HAEF01017571">
    <property type="protein sequence ID" value="SBR58730.1"/>
    <property type="molecule type" value="Transcribed_RNA"/>
</dbReference>
<reference evidence="1" key="1">
    <citation type="submission" date="2016-05" db="EMBL/GenBank/DDBJ databases">
        <authorList>
            <person name="Lavstsen T."/>
            <person name="Jespersen J.S."/>
        </authorList>
    </citation>
    <scope>NUCLEOTIDE SEQUENCE</scope>
    <source>
        <tissue evidence="1">Brain</tissue>
    </source>
</reference>
<sequence>CGLAVDISRDSVGWPPGAILCASRGGQGLFWSQSPWGSCALGQLLDL</sequence>
<name>A0A1A8MPB1_9TELE</name>
<organism evidence="1">
    <name type="scientific">Nothobranchius pienaari</name>
    <dbReference type="NCBI Taxonomy" id="704102"/>
    <lineage>
        <taxon>Eukaryota</taxon>
        <taxon>Metazoa</taxon>
        <taxon>Chordata</taxon>
        <taxon>Craniata</taxon>
        <taxon>Vertebrata</taxon>
        <taxon>Euteleostomi</taxon>
        <taxon>Actinopterygii</taxon>
        <taxon>Neopterygii</taxon>
        <taxon>Teleostei</taxon>
        <taxon>Neoteleostei</taxon>
        <taxon>Acanthomorphata</taxon>
        <taxon>Ovalentaria</taxon>
        <taxon>Atherinomorphae</taxon>
        <taxon>Cyprinodontiformes</taxon>
        <taxon>Nothobranchiidae</taxon>
        <taxon>Nothobranchius</taxon>
    </lineage>
</organism>
<feature type="non-terminal residue" evidence="1">
    <location>
        <position position="1"/>
    </location>
</feature>
<accession>A0A1A8MPB1</accession>
<gene>
    <name evidence="1" type="primary">AAED1</name>
</gene>
<evidence type="ECO:0000313" key="1">
    <source>
        <dbReference type="EMBL" id="SBR58730.1"/>
    </source>
</evidence>
<reference evidence="1" key="2">
    <citation type="submission" date="2016-06" db="EMBL/GenBank/DDBJ databases">
        <title>The genome of a short-lived fish provides insights into sex chromosome evolution and the genetic control of aging.</title>
        <authorList>
            <person name="Reichwald K."/>
            <person name="Felder M."/>
            <person name="Petzold A."/>
            <person name="Koch P."/>
            <person name="Groth M."/>
            <person name="Platzer M."/>
        </authorList>
    </citation>
    <scope>NUCLEOTIDE SEQUENCE</scope>
    <source>
        <tissue evidence="1">Brain</tissue>
    </source>
</reference>
<proteinExistence type="predicted"/>
<dbReference type="AlphaFoldDB" id="A0A1A8MPB1"/>